<dbReference type="Proteomes" id="UP000680038">
    <property type="component" value="Unassembled WGS sequence"/>
</dbReference>
<evidence type="ECO:0000256" key="3">
    <source>
        <dbReference type="ARBA" id="ARBA00022692"/>
    </source>
</evidence>
<dbReference type="PANTHER" id="PTHR36115">
    <property type="entry name" value="PROLINE-RICH ANTIGEN HOMOLOG-RELATED"/>
    <property type="match status" value="1"/>
</dbReference>
<evidence type="ECO:0000256" key="2">
    <source>
        <dbReference type="ARBA" id="ARBA00022475"/>
    </source>
</evidence>
<dbReference type="PANTHER" id="PTHR36115:SF4">
    <property type="entry name" value="MEMBRANE PROTEIN"/>
    <property type="match status" value="1"/>
</dbReference>
<keyword evidence="9" id="KW-1185">Reference proteome</keyword>
<sequence>MQQENLLDEADLYRFNLSPTTIGKRIINCIVDYILFLILLVMTMSVVSAITYSIDPELAENILNLFESENSFLDRIISSILLMLYFFAFEYITSGKTLGKMLTKTRVIGTDGRKPTAKQFLIRSFSRIVPLDIFSFFRENPQGWHDKWADTMVVDDKSLPESIFLPE</sequence>
<feature type="domain" description="RDD" evidence="7">
    <location>
        <begin position="21"/>
        <end position="149"/>
    </location>
</feature>
<dbReference type="EMBL" id="CAJRAF010000002">
    <property type="protein sequence ID" value="CAG5005826.1"/>
    <property type="molecule type" value="Genomic_DNA"/>
</dbReference>
<evidence type="ECO:0000259" key="7">
    <source>
        <dbReference type="Pfam" id="PF06271"/>
    </source>
</evidence>
<dbReference type="Pfam" id="PF06271">
    <property type="entry name" value="RDD"/>
    <property type="match status" value="1"/>
</dbReference>
<accession>A0A916JEF1</accession>
<keyword evidence="5 6" id="KW-0472">Membrane</keyword>
<dbReference type="InterPro" id="IPR051791">
    <property type="entry name" value="Pra-immunoreactive"/>
</dbReference>
<name>A0A916JEF1_9BACT</name>
<dbReference type="InterPro" id="IPR010432">
    <property type="entry name" value="RDD"/>
</dbReference>
<evidence type="ECO:0000313" key="9">
    <source>
        <dbReference type="Proteomes" id="UP000680038"/>
    </source>
</evidence>
<dbReference type="RefSeq" id="WP_215240131.1">
    <property type="nucleotide sequence ID" value="NZ_CAJRAF010000002.1"/>
</dbReference>
<proteinExistence type="predicted"/>
<dbReference type="AlphaFoldDB" id="A0A916JEF1"/>
<reference evidence="8" key="1">
    <citation type="submission" date="2021-04" db="EMBL/GenBank/DDBJ databases">
        <authorList>
            <person name="Rodrigo-Torres L."/>
            <person name="Arahal R. D."/>
            <person name="Lucena T."/>
        </authorList>
    </citation>
    <scope>NUCLEOTIDE SEQUENCE</scope>
    <source>
        <strain evidence="8">CECT 9275</strain>
    </source>
</reference>
<organism evidence="8 9">
    <name type="scientific">Dyadobacter helix</name>
    <dbReference type="NCBI Taxonomy" id="2822344"/>
    <lineage>
        <taxon>Bacteria</taxon>
        <taxon>Pseudomonadati</taxon>
        <taxon>Bacteroidota</taxon>
        <taxon>Cytophagia</taxon>
        <taxon>Cytophagales</taxon>
        <taxon>Spirosomataceae</taxon>
        <taxon>Dyadobacter</taxon>
    </lineage>
</organism>
<comment type="caution">
    <text evidence="8">The sequence shown here is derived from an EMBL/GenBank/DDBJ whole genome shotgun (WGS) entry which is preliminary data.</text>
</comment>
<evidence type="ECO:0000256" key="4">
    <source>
        <dbReference type="ARBA" id="ARBA00022989"/>
    </source>
</evidence>
<keyword evidence="2" id="KW-1003">Cell membrane</keyword>
<feature type="transmembrane region" description="Helical" evidence="6">
    <location>
        <begin position="33"/>
        <end position="52"/>
    </location>
</feature>
<evidence type="ECO:0000256" key="5">
    <source>
        <dbReference type="ARBA" id="ARBA00023136"/>
    </source>
</evidence>
<keyword evidence="3 6" id="KW-0812">Transmembrane</keyword>
<protein>
    <recommendedName>
        <fullName evidence="7">RDD domain-containing protein</fullName>
    </recommendedName>
</protein>
<evidence type="ECO:0000313" key="8">
    <source>
        <dbReference type="EMBL" id="CAG5005826.1"/>
    </source>
</evidence>
<feature type="transmembrane region" description="Helical" evidence="6">
    <location>
        <begin position="72"/>
        <end position="92"/>
    </location>
</feature>
<comment type="subcellular location">
    <subcellularLocation>
        <location evidence="1">Cell membrane</location>
        <topology evidence="1">Multi-pass membrane protein</topology>
    </subcellularLocation>
</comment>
<evidence type="ECO:0000256" key="1">
    <source>
        <dbReference type="ARBA" id="ARBA00004651"/>
    </source>
</evidence>
<keyword evidence="4 6" id="KW-1133">Transmembrane helix</keyword>
<evidence type="ECO:0000256" key="6">
    <source>
        <dbReference type="SAM" id="Phobius"/>
    </source>
</evidence>
<dbReference type="GO" id="GO:0005886">
    <property type="term" value="C:plasma membrane"/>
    <property type="evidence" value="ECO:0007669"/>
    <property type="project" value="UniProtKB-SubCell"/>
</dbReference>
<gene>
    <name evidence="8" type="ORF">DYBT9275_03662</name>
</gene>